<dbReference type="RefSeq" id="WP_003354679.1">
    <property type="nucleotide sequence ID" value="NZ_JH414757.1"/>
</dbReference>
<dbReference type="Pfam" id="PF22752">
    <property type="entry name" value="DUF488-N3i"/>
    <property type="match status" value="1"/>
</dbReference>
<dbReference type="PANTHER" id="PTHR36849:SF1">
    <property type="entry name" value="CYTOPLASMIC PROTEIN"/>
    <property type="match status" value="1"/>
</dbReference>
<accession>G9QN01</accession>
<keyword evidence="2" id="KW-1185">Reference proteome</keyword>
<dbReference type="Proteomes" id="UP000011747">
    <property type="component" value="Unassembled WGS sequence"/>
</dbReference>
<name>G9QN01_9BACI</name>
<dbReference type="HOGENOM" id="CLU_137928_1_0_9"/>
<evidence type="ECO:0000313" key="2">
    <source>
        <dbReference type="Proteomes" id="UP000011747"/>
    </source>
</evidence>
<evidence type="ECO:0008006" key="3">
    <source>
        <dbReference type="Google" id="ProtNLM"/>
    </source>
</evidence>
<organism evidence="1 2">
    <name type="scientific">Bacillus smithii 7_3_47FAA</name>
    <dbReference type="NCBI Taxonomy" id="665952"/>
    <lineage>
        <taxon>Bacteria</taxon>
        <taxon>Bacillati</taxon>
        <taxon>Bacillota</taxon>
        <taxon>Bacilli</taxon>
        <taxon>Bacillales</taxon>
        <taxon>Bacillaceae</taxon>
        <taxon>Bacillus</taxon>
    </lineage>
</organism>
<sequence>MFQLKRLYEVTSKQDGKRILIDRLWPRGLSKEKAQIDEWMKEVAPSHELRKWFHQHRSKFLDFKEMYWKELQSEDRQNSILKLVKMGENNTVTLLYAAKEPVRNHAVVLKEFLEKQSET</sequence>
<evidence type="ECO:0000313" key="1">
    <source>
        <dbReference type="EMBL" id="EHL76568.1"/>
    </source>
</evidence>
<proteinExistence type="predicted"/>
<reference evidence="1 2" key="1">
    <citation type="submission" date="2011-09" db="EMBL/GenBank/DDBJ databases">
        <title>The Genome Sequence of Bacillus smithii 7_3_47FAA.</title>
        <authorList>
            <consortium name="The Broad Institute Genome Sequencing Platform"/>
            <person name="Earl A."/>
            <person name="Ward D."/>
            <person name="Feldgarden M."/>
            <person name="Gevers D."/>
            <person name="Daigneault M."/>
            <person name="Strauss J."/>
            <person name="Allen-Vercoe E."/>
            <person name="Young S.K."/>
            <person name="Zeng Q."/>
            <person name="Gargeya S."/>
            <person name="Fitzgerald M."/>
            <person name="Haas B."/>
            <person name="Abouelleil A."/>
            <person name="Alvarado L."/>
            <person name="Arachchi H.M."/>
            <person name="Berlin A."/>
            <person name="Brown A."/>
            <person name="Chapman S.B."/>
            <person name="Chen Z."/>
            <person name="Dunbar C."/>
            <person name="Freedman E."/>
            <person name="Gearin G."/>
            <person name="Goldberg J."/>
            <person name="Griggs A."/>
            <person name="Gujja S."/>
            <person name="Heiman D."/>
            <person name="Howarth C."/>
            <person name="Larson L."/>
            <person name="Lui A."/>
            <person name="MacDonald P.J.P."/>
            <person name="Montmayeur A."/>
            <person name="Murphy C."/>
            <person name="Neiman D."/>
            <person name="Pearson M."/>
            <person name="Priest M."/>
            <person name="Roberts A."/>
            <person name="Saif S."/>
            <person name="Shea T."/>
            <person name="Shenoy N."/>
            <person name="Sisk P."/>
            <person name="Stolte C."/>
            <person name="Sykes S."/>
            <person name="Wortman J."/>
            <person name="Nusbaum C."/>
            <person name="Birren B."/>
        </authorList>
    </citation>
    <scope>NUCLEOTIDE SEQUENCE [LARGE SCALE GENOMIC DNA]</scope>
    <source>
        <strain evidence="1 2">7_3_47FAA</strain>
    </source>
</reference>
<protein>
    <recommendedName>
        <fullName evidence="3">DUF488 domain-containing protein</fullName>
    </recommendedName>
</protein>
<dbReference type="AlphaFoldDB" id="G9QN01"/>
<gene>
    <name evidence="1" type="ORF">HMPREF1015_00918</name>
</gene>
<dbReference type="EMBL" id="ACWF01000122">
    <property type="protein sequence ID" value="EHL76568.1"/>
    <property type="molecule type" value="Genomic_DNA"/>
</dbReference>
<comment type="caution">
    <text evidence="1">The sequence shown here is derived from an EMBL/GenBank/DDBJ whole genome shotgun (WGS) entry which is preliminary data.</text>
</comment>
<dbReference type="PATRIC" id="fig|665952.3.peg.2491"/>
<dbReference type="PANTHER" id="PTHR36849">
    <property type="entry name" value="CYTOPLASMIC PROTEIN-RELATED"/>
    <property type="match status" value="1"/>
</dbReference>
<dbReference type="InterPro" id="IPR052552">
    <property type="entry name" value="YeaO-like"/>
</dbReference>